<dbReference type="GO" id="GO:0046872">
    <property type="term" value="F:metal ion binding"/>
    <property type="evidence" value="ECO:0007669"/>
    <property type="project" value="UniProtKB-KW"/>
</dbReference>
<comment type="subunit">
    <text evidence="8">The ABC transporter complex is composed of one ATP-binding protein (MglA), two transmembrane proteins (MglC) and a solute-binding protein (MglB).</text>
</comment>
<evidence type="ECO:0000256" key="5">
    <source>
        <dbReference type="ARBA" id="ARBA00022729"/>
    </source>
</evidence>
<dbReference type="InterPro" id="IPR044085">
    <property type="entry name" value="MglB-like_PBP1"/>
</dbReference>
<evidence type="ECO:0000256" key="7">
    <source>
        <dbReference type="ARBA" id="ARBA00022837"/>
    </source>
</evidence>
<dbReference type="Proteomes" id="UP000076603">
    <property type="component" value="Unassembled WGS sequence"/>
</dbReference>
<feature type="domain" description="Periplasmic binding protein" evidence="10">
    <location>
        <begin position="34"/>
        <end position="302"/>
    </location>
</feature>
<organism evidence="11 12">
    <name type="scientific">Clostridium magnum DSM 2767</name>
    <dbReference type="NCBI Taxonomy" id="1121326"/>
    <lineage>
        <taxon>Bacteria</taxon>
        <taxon>Bacillati</taxon>
        <taxon>Bacillota</taxon>
        <taxon>Clostridia</taxon>
        <taxon>Eubacteriales</taxon>
        <taxon>Clostridiaceae</taxon>
        <taxon>Clostridium</taxon>
    </lineage>
</organism>
<accession>A0A161YNY7</accession>
<dbReference type="InterPro" id="IPR028082">
    <property type="entry name" value="Peripla_BP_I"/>
</dbReference>
<sequence>MKAYYKGFIISILMISLFFVGCSSKESEKKKIVIGVVMGKFDDTWRTSVRNELYKISQDKAEVDIWNGNNSQETENEKVDLLIKRKVNVLVVNLVDLAAADSIIEKAKKANIPIIFFNTEPSAEDLKKWDKIYYVGAKGEQSGTMEGQILVNYFKNYPTKDGIIRYVMLEGQTGHPDATARTKYSVKAMEDAGLNVQKVGDEVAIWEREKAQEKVENLLASQGDNVDCVIANNDDMALGAIDALKNRGYFNNGKYIPVVGVDANNSALNAEQEGTLLGTVLNDAVNQGKAIFNLASVLAAGQSPNKDNFNRQITDNKYVWIDYKIITKENIGEAK</sequence>
<dbReference type="STRING" id="1121326.CLMAG_22610"/>
<keyword evidence="12" id="KW-1185">Reference proteome</keyword>
<dbReference type="PROSITE" id="PS51257">
    <property type="entry name" value="PROKAR_LIPOPROTEIN"/>
    <property type="match status" value="1"/>
</dbReference>
<evidence type="ECO:0000256" key="6">
    <source>
        <dbReference type="ARBA" id="ARBA00022764"/>
    </source>
</evidence>
<evidence type="ECO:0000313" key="12">
    <source>
        <dbReference type="Proteomes" id="UP000076603"/>
    </source>
</evidence>
<evidence type="ECO:0000256" key="3">
    <source>
        <dbReference type="ARBA" id="ARBA00022597"/>
    </source>
</evidence>
<dbReference type="PATRIC" id="fig|1121326.3.peg.2258"/>
<keyword evidence="2" id="KW-0813">Transport</keyword>
<keyword evidence="5" id="KW-0732">Signal</keyword>
<dbReference type="AlphaFoldDB" id="A0A161YNY7"/>
<dbReference type="InterPro" id="IPR050555">
    <property type="entry name" value="Bact_Solute-Bind_Prot2"/>
</dbReference>
<evidence type="ECO:0000256" key="9">
    <source>
        <dbReference type="ARBA" id="ARBA00034344"/>
    </source>
</evidence>
<keyword evidence="4" id="KW-0479">Metal-binding</keyword>
<gene>
    <name evidence="11" type="primary">mglB_2</name>
    <name evidence="11" type="ORF">CLMAG_22610</name>
</gene>
<proteinExistence type="predicted"/>
<name>A0A161YNY7_9CLOT</name>
<dbReference type="RefSeq" id="WP_066621943.1">
    <property type="nucleotide sequence ID" value="NZ_FQXL01000023.1"/>
</dbReference>
<keyword evidence="7" id="KW-0106">Calcium</keyword>
<dbReference type="Pfam" id="PF13407">
    <property type="entry name" value="Peripla_BP_4"/>
    <property type="match status" value="1"/>
</dbReference>
<dbReference type="PANTHER" id="PTHR30036:SF2">
    <property type="entry name" value="D-GALACTOSE_METHYL-GALACTOSIDE BINDING PERIPLASMIC PROTEIN MGLB"/>
    <property type="match status" value="1"/>
</dbReference>
<dbReference type="SUPFAM" id="SSF53822">
    <property type="entry name" value="Periplasmic binding protein-like I"/>
    <property type="match status" value="1"/>
</dbReference>
<dbReference type="GO" id="GO:0030288">
    <property type="term" value="C:outer membrane-bounded periplasmic space"/>
    <property type="evidence" value="ECO:0007669"/>
    <property type="project" value="TreeGrafter"/>
</dbReference>
<dbReference type="CDD" id="cd01539">
    <property type="entry name" value="PBP1_GGBP"/>
    <property type="match status" value="1"/>
</dbReference>
<dbReference type="EMBL" id="LWAE01000002">
    <property type="protein sequence ID" value="KZL92452.1"/>
    <property type="molecule type" value="Genomic_DNA"/>
</dbReference>
<protein>
    <recommendedName>
        <fullName evidence="9">D-galactose/methyl-galactoside binding periplasmic protein MglB</fullName>
    </recommendedName>
</protein>
<evidence type="ECO:0000256" key="4">
    <source>
        <dbReference type="ARBA" id="ARBA00022723"/>
    </source>
</evidence>
<comment type="caution">
    <text evidence="11">The sequence shown here is derived from an EMBL/GenBank/DDBJ whole genome shotgun (WGS) entry which is preliminary data.</text>
</comment>
<dbReference type="Gene3D" id="3.40.50.2300">
    <property type="match status" value="2"/>
</dbReference>
<evidence type="ECO:0000259" key="10">
    <source>
        <dbReference type="Pfam" id="PF13407"/>
    </source>
</evidence>
<evidence type="ECO:0000256" key="8">
    <source>
        <dbReference type="ARBA" id="ARBA00034323"/>
    </source>
</evidence>
<dbReference type="InterPro" id="IPR025997">
    <property type="entry name" value="SBP_2_dom"/>
</dbReference>
<reference evidence="11 12" key="1">
    <citation type="submission" date="2016-04" db="EMBL/GenBank/DDBJ databases">
        <title>Genome sequence of Clostridium magnum DSM 2767.</title>
        <authorList>
            <person name="Poehlein A."/>
            <person name="Uhlig R."/>
            <person name="Fischer R."/>
            <person name="Bahl H."/>
            <person name="Daniel R."/>
        </authorList>
    </citation>
    <scope>NUCLEOTIDE SEQUENCE [LARGE SCALE GENOMIC DNA]</scope>
    <source>
        <strain evidence="11 12">DSM 2767</strain>
    </source>
</reference>
<evidence type="ECO:0000313" key="11">
    <source>
        <dbReference type="EMBL" id="KZL92452.1"/>
    </source>
</evidence>
<keyword evidence="3" id="KW-0762">Sugar transport</keyword>
<evidence type="ECO:0000256" key="1">
    <source>
        <dbReference type="ARBA" id="ARBA00004196"/>
    </source>
</evidence>
<evidence type="ECO:0000256" key="2">
    <source>
        <dbReference type="ARBA" id="ARBA00022448"/>
    </source>
</evidence>
<dbReference type="GO" id="GO:0030246">
    <property type="term" value="F:carbohydrate binding"/>
    <property type="evidence" value="ECO:0007669"/>
    <property type="project" value="InterPro"/>
</dbReference>
<keyword evidence="6" id="KW-0574">Periplasm</keyword>
<dbReference type="PANTHER" id="PTHR30036">
    <property type="entry name" value="D-XYLOSE-BINDING PERIPLASMIC PROTEIN"/>
    <property type="match status" value="1"/>
</dbReference>
<dbReference type="OrthoDB" id="9769193at2"/>
<comment type="subcellular location">
    <subcellularLocation>
        <location evidence="1">Cell envelope</location>
    </subcellularLocation>
</comment>